<protein>
    <submittedName>
        <fullName evidence="2">Uncharacterized protein</fullName>
    </submittedName>
</protein>
<dbReference type="EMBL" id="BAAAYX010000014">
    <property type="protein sequence ID" value="GAA3713514.1"/>
    <property type="molecule type" value="Genomic_DNA"/>
</dbReference>
<name>A0ABP7E396_9ACTN</name>
<organism evidence="2 3">
    <name type="scientific">Microlunatus aurantiacus</name>
    <dbReference type="NCBI Taxonomy" id="446786"/>
    <lineage>
        <taxon>Bacteria</taxon>
        <taxon>Bacillati</taxon>
        <taxon>Actinomycetota</taxon>
        <taxon>Actinomycetes</taxon>
        <taxon>Propionibacteriales</taxon>
        <taxon>Propionibacteriaceae</taxon>
        <taxon>Microlunatus</taxon>
    </lineage>
</organism>
<accession>A0ABP7E396</accession>
<sequence>MYEMYPDDWAAAAQPPTNGDQPRRRARRAHSVTPSILVQEQVVQGHVEDDQPRPEPA</sequence>
<feature type="region of interest" description="Disordered" evidence="1">
    <location>
        <begin position="1"/>
        <end position="57"/>
    </location>
</feature>
<gene>
    <name evidence="2" type="ORF">GCM10022204_35770</name>
</gene>
<keyword evidence="3" id="KW-1185">Reference proteome</keyword>
<proteinExistence type="predicted"/>
<evidence type="ECO:0000313" key="3">
    <source>
        <dbReference type="Proteomes" id="UP001500051"/>
    </source>
</evidence>
<evidence type="ECO:0000256" key="1">
    <source>
        <dbReference type="SAM" id="MobiDB-lite"/>
    </source>
</evidence>
<comment type="caution">
    <text evidence="2">The sequence shown here is derived from an EMBL/GenBank/DDBJ whole genome shotgun (WGS) entry which is preliminary data.</text>
</comment>
<feature type="compositionally biased region" description="Basic and acidic residues" evidence="1">
    <location>
        <begin position="46"/>
        <end position="57"/>
    </location>
</feature>
<dbReference type="Proteomes" id="UP001500051">
    <property type="component" value="Unassembled WGS sequence"/>
</dbReference>
<evidence type="ECO:0000313" key="2">
    <source>
        <dbReference type="EMBL" id="GAA3713514.1"/>
    </source>
</evidence>
<feature type="compositionally biased region" description="Polar residues" evidence="1">
    <location>
        <begin position="32"/>
        <end position="42"/>
    </location>
</feature>
<reference evidence="3" key="1">
    <citation type="journal article" date="2019" name="Int. J. Syst. Evol. Microbiol.">
        <title>The Global Catalogue of Microorganisms (GCM) 10K type strain sequencing project: providing services to taxonomists for standard genome sequencing and annotation.</title>
        <authorList>
            <consortium name="The Broad Institute Genomics Platform"/>
            <consortium name="The Broad Institute Genome Sequencing Center for Infectious Disease"/>
            <person name="Wu L."/>
            <person name="Ma J."/>
        </authorList>
    </citation>
    <scope>NUCLEOTIDE SEQUENCE [LARGE SCALE GENOMIC DNA]</scope>
    <source>
        <strain evidence="3">JCM 16548</strain>
    </source>
</reference>